<reference evidence="5" key="1">
    <citation type="submission" date="2025-08" db="UniProtKB">
        <authorList>
            <consortium name="RefSeq"/>
        </authorList>
    </citation>
    <scope>IDENTIFICATION</scope>
</reference>
<dbReference type="Proteomes" id="UP000694843">
    <property type="component" value="Unplaced"/>
</dbReference>
<organism evidence="4 5">
    <name type="scientific">Hyalella azteca</name>
    <name type="common">Amphipod</name>
    <dbReference type="NCBI Taxonomy" id="294128"/>
    <lineage>
        <taxon>Eukaryota</taxon>
        <taxon>Metazoa</taxon>
        <taxon>Ecdysozoa</taxon>
        <taxon>Arthropoda</taxon>
        <taxon>Crustacea</taxon>
        <taxon>Multicrustacea</taxon>
        <taxon>Malacostraca</taxon>
        <taxon>Eumalacostraca</taxon>
        <taxon>Peracarida</taxon>
        <taxon>Amphipoda</taxon>
        <taxon>Senticaudata</taxon>
        <taxon>Talitrida</taxon>
        <taxon>Talitroidea</taxon>
        <taxon>Hyalellidae</taxon>
        <taxon>Hyalella</taxon>
    </lineage>
</organism>
<evidence type="ECO:0000259" key="3">
    <source>
        <dbReference type="Pfam" id="PF15787"/>
    </source>
</evidence>
<dbReference type="PANTHER" id="PTHR46108:SF4">
    <property type="entry name" value="BLUE CHEESE"/>
    <property type="match status" value="1"/>
</dbReference>
<evidence type="ECO:0000313" key="5">
    <source>
        <dbReference type="RefSeq" id="XP_047739017.1"/>
    </source>
</evidence>
<feature type="compositionally biased region" description="Polar residues" evidence="2">
    <location>
        <begin position="784"/>
        <end position="806"/>
    </location>
</feature>
<dbReference type="AlphaFoldDB" id="A0A979FQQ9"/>
<dbReference type="InterPro" id="IPR031570">
    <property type="entry name" value="NBEA/BDCP_DUF4704"/>
</dbReference>
<protein>
    <submittedName>
        <fullName evidence="5">WD repeat and FYVE domain-containing protein 3</fullName>
    </submittedName>
</protein>
<dbReference type="OrthoDB" id="10018316at2759"/>
<dbReference type="InterPro" id="IPR013320">
    <property type="entry name" value="ConA-like_dom_sf"/>
</dbReference>
<dbReference type="KEGG" id="hazt:108674882"/>
<evidence type="ECO:0000256" key="2">
    <source>
        <dbReference type="SAM" id="MobiDB-lite"/>
    </source>
</evidence>
<dbReference type="SUPFAM" id="SSF49899">
    <property type="entry name" value="Concanavalin A-like lectins/glucanases"/>
    <property type="match status" value="1"/>
</dbReference>
<evidence type="ECO:0000256" key="1">
    <source>
        <dbReference type="ARBA" id="ARBA00022574"/>
    </source>
</evidence>
<dbReference type="Pfam" id="PF15787">
    <property type="entry name" value="DUF4704"/>
    <property type="match status" value="1"/>
</dbReference>
<accession>A0A979FQQ9</accession>
<dbReference type="InterPro" id="IPR051944">
    <property type="entry name" value="BEACH_domain_protein"/>
</dbReference>
<feature type="non-terminal residue" evidence="5">
    <location>
        <position position="861"/>
    </location>
</feature>
<keyword evidence="1" id="KW-0853">WD repeat</keyword>
<feature type="region of interest" description="Disordered" evidence="2">
    <location>
        <begin position="774"/>
        <end position="806"/>
    </location>
</feature>
<gene>
    <name evidence="5" type="primary">LOC108674882</name>
</gene>
<keyword evidence="4" id="KW-1185">Reference proteome</keyword>
<dbReference type="PANTHER" id="PTHR46108">
    <property type="entry name" value="BLUE CHEESE"/>
    <property type="match status" value="1"/>
</dbReference>
<feature type="region of interest" description="Disordered" evidence="2">
    <location>
        <begin position="28"/>
        <end position="62"/>
    </location>
</feature>
<dbReference type="GeneID" id="108674882"/>
<name>A0A979FQQ9_HYAAZ</name>
<evidence type="ECO:0000313" key="4">
    <source>
        <dbReference type="Proteomes" id="UP000694843"/>
    </source>
</evidence>
<sequence>MLALLDILNSRALDSCYADGAASYSAADEGGVSPGADNEGASGGATSPDADAAGAEASRRNTSMTHDELIQLKVDVLRSLVTCLRDSHRSRAVFRKVGGFVRALSVVVGMRDAFKDLPPPPFTSTPPQLLLALIGGVFSCLTTAMRYEPANAKGPSSSAHTPLQQAAPFVEFDMSAEGFGCLFLPSLAPHSAPTGGAMGGAGAAAAVVGAGLTGPTGDHSVTGGIGTGDRPFPPQSGLSYSTWFTVERYSDPRSDPHSVRLLTVVRSIPGSSAQLLCLVVWLSARDKALIVSTQETPLPSQSQALQEIEPSLAPDTGCRVWCPDLLTEGHWHHLVVVLNRTILKTSSLTVYLDGKSVHTQRLQYIALMPGGAPANLNVAANVYAYIGSAPPYRRLSRLVWRQGVCHLLEEVLSPAAVGLLHQLGPHYTGSLQAPQLPGCEAGAALVLEEKVVLGLNAAALSHFTLSKIRKFYSKVDSKAIAKQLGMSSHENATPIRVVHNSAGHLTGPARTMGGVVIGYLGVRVFCPRPVASVIQTLGGTSVMLGLVAMASDVETLYAAVKALSCVVRSSKPAQVSMTRCSGYQMLGQLLRRKLHLLNTHVLHLCLGLVTAGDASPTTATPLTSPAIPNLPAFTDLVLDLELWCRAPGELWRSLLEYLLELAKESPDRHSNLQIMRSVGLVSRFLLLLYDFVSCREGLPTTSGPTTTTTTSPGGYSYGPVTSPLLHSLMTVLLAVNPRPDDLLSYGQFILATLPPLSACEKDVEVDAFLFSGRHSKDGGGENPGASQTPKTSSTPASGEALSSNGSCSPVGISPRVIALRNKCLEILHTLLYNSNKNTIHLGFCEEVVRVLGLDWVVVLTG</sequence>
<feature type="domain" description="DUF4704" evidence="3">
    <location>
        <begin position="560"/>
        <end position="684"/>
    </location>
</feature>
<dbReference type="RefSeq" id="XP_047739017.1">
    <property type="nucleotide sequence ID" value="XM_047883061.1"/>
</dbReference>
<proteinExistence type="predicted"/>